<feature type="domain" description="C2H2-type" evidence="5">
    <location>
        <begin position="22"/>
        <end position="44"/>
    </location>
</feature>
<dbReference type="GO" id="GO:0005634">
    <property type="term" value="C:nucleus"/>
    <property type="evidence" value="ECO:0007669"/>
    <property type="project" value="TreeGrafter"/>
</dbReference>
<evidence type="ECO:0000313" key="7">
    <source>
        <dbReference type="Proteomes" id="UP000770717"/>
    </source>
</evidence>
<keyword evidence="3" id="KW-0862">Zinc</keyword>
<proteinExistence type="predicted"/>
<gene>
    <name evidence="6" type="ORF">GDO78_002688</name>
</gene>
<name>A0A8J6K3I2_ELECQ</name>
<feature type="compositionally biased region" description="Basic and acidic residues" evidence="4">
    <location>
        <begin position="846"/>
        <end position="864"/>
    </location>
</feature>
<dbReference type="PANTHER" id="PTHR17614">
    <property type="entry name" value="ZINC FINGER-CONTAINING"/>
    <property type="match status" value="1"/>
</dbReference>
<dbReference type="AlphaFoldDB" id="A0A8J6K3I2"/>
<evidence type="ECO:0000256" key="1">
    <source>
        <dbReference type="ARBA" id="ARBA00022723"/>
    </source>
</evidence>
<evidence type="ECO:0000256" key="2">
    <source>
        <dbReference type="ARBA" id="ARBA00022771"/>
    </source>
</evidence>
<comment type="caution">
    <text evidence="6">The sequence shown here is derived from an EMBL/GenBank/DDBJ whole genome shotgun (WGS) entry which is preliminary data.</text>
</comment>
<organism evidence="6 7">
    <name type="scientific">Eleutherodactylus coqui</name>
    <name type="common">Puerto Rican coqui</name>
    <dbReference type="NCBI Taxonomy" id="57060"/>
    <lineage>
        <taxon>Eukaryota</taxon>
        <taxon>Metazoa</taxon>
        <taxon>Chordata</taxon>
        <taxon>Craniata</taxon>
        <taxon>Vertebrata</taxon>
        <taxon>Euteleostomi</taxon>
        <taxon>Amphibia</taxon>
        <taxon>Batrachia</taxon>
        <taxon>Anura</taxon>
        <taxon>Neobatrachia</taxon>
        <taxon>Hyloidea</taxon>
        <taxon>Eleutherodactylidae</taxon>
        <taxon>Eleutherodactylinae</taxon>
        <taxon>Eleutherodactylus</taxon>
        <taxon>Eleutherodactylus</taxon>
    </lineage>
</organism>
<evidence type="ECO:0000256" key="3">
    <source>
        <dbReference type="ARBA" id="ARBA00022833"/>
    </source>
</evidence>
<dbReference type="EMBL" id="WNTK01000010">
    <property type="protein sequence ID" value="KAG9477425.1"/>
    <property type="molecule type" value="Genomic_DNA"/>
</dbReference>
<keyword evidence="7" id="KW-1185">Reference proteome</keyword>
<keyword evidence="2" id="KW-0863">Zinc-finger</keyword>
<feature type="region of interest" description="Disordered" evidence="4">
    <location>
        <begin position="218"/>
        <end position="259"/>
    </location>
</feature>
<evidence type="ECO:0000256" key="4">
    <source>
        <dbReference type="SAM" id="MobiDB-lite"/>
    </source>
</evidence>
<feature type="non-terminal residue" evidence="6">
    <location>
        <position position="1"/>
    </location>
</feature>
<dbReference type="GO" id="GO:0008270">
    <property type="term" value="F:zinc ion binding"/>
    <property type="evidence" value="ECO:0007669"/>
    <property type="project" value="UniProtKB-KW"/>
</dbReference>
<dbReference type="OrthoDB" id="4822at2759"/>
<dbReference type="InterPro" id="IPR036236">
    <property type="entry name" value="Znf_C2H2_sf"/>
</dbReference>
<feature type="region of interest" description="Disordered" evidence="4">
    <location>
        <begin position="842"/>
        <end position="864"/>
    </location>
</feature>
<dbReference type="Proteomes" id="UP000770717">
    <property type="component" value="Unassembled WGS sequence"/>
</dbReference>
<dbReference type="InterPro" id="IPR052445">
    <property type="entry name" value="ZnF-G_patch_domain"/>
</dbReference>
<feature type="compositionally biased region" description="Polar residues" evidence="4">
    <location>
        <begin position="233"/>
        <end position="250"/>
    </location>
</feature>
<evidence type="ECO:0000259" key="5">
    <source>
        <dbReference type="PROSITE" id="PS00028"/>
    </source>
</evidence>
<evidence type="ECO:0000313" key="6">
    <source>
        <dbReference type="EMBL" id="KAG9477425.1"/>
    </source>
</evidence>
<dbReference type="InterPro" id="IPR013087">
    <property type="entry name" value="Znf_C2H2_type"/>
</dbReference>
<dbReference type="PROSITE" id="PS00028">
    <property type="entry name" value="ZINC_FINGER_C2H2_1"/>
    <property type="match status" value="1"/>
</dbReference>
<sequence>DLSEKENSRGNALESLKANFYCELCDKQYYKHQEFDNHINSYDHAHKQRLKELKQREFSRNVASKLRRNERKQKKYLQRLHKLAEHKRETTCAPGSGPMFKSTTVTVHDHIHRSLQSTIVHTAEREKPQLASITNIHNSTNMASILLPSSESSQNDNKIKKESEHKISFSFSFPKKAPVKLEASAAVFYEFNEDMSNGHGLKKRSRFLPGSFSVQSPLPIDTMPCLNDDDGESISSSDKTSSGRGDSAQDTDQKQIPGKELTSFLTSDVCHLKVPIEFKVQAQHVNSDTLIPSEGNVDDNKTDHDKLAIGCLKLEMPCPETTDSEIHDEQPMLENGDLRTSNKTDESATGCVSNISVNEDGKMFKRNEDPKKRLNNAFHPVQTRDGSKVLQWPTEMIRYTCTQPSLSYSCNPLHFDFRSSKAISQKDQPFCQDSTFSKNEPNSMLNLNSETVISEDNNNTIKTCHHMSKASGKVKCYSLICSIKDQKHNISKYLLNNDFDFGKRKSNRKYYYTSRKGRRRKYKANEPSIRYRKKCHIHENFQRGFNNLEKQNVGSKDSFCSLKNVTFSHQLPHAESDHIERELLKRPMLKIKQECEVWSVDQKRGFANQIENELSKNTGSFNYQSKVLQLDHCSRNVAYSNTFCSWSSNKISSNHGNHETFLNHSYTFKRSGKTVIDEIELSFKRPRLCRSVSERVFFSEKNFSILCKPIHIKSLKAVNKKTNNTIRNKYCKLIKNNSTFHPADKFLNENYYKLAKESLRAKEFLKKIVNIKKVVENKLDQLCKNLLAFKHHNKPPLSSSIKDHSTEAEKSILPSVKDNKQYGDHLPFSSDLLQCPGQSTPWAVQGRKDARNSAGQDKLKNRESQEMPMVEAHVTTKKYITEQLLSHVTIPCQKTHLPGTYSKTLKYHQCARYGPTLQPHPFPTRLKFIFPAGAIQTCATVYPIPLEPPLCSSSIAALPQHLTAPFPAASVDRVKLIGPQQQFLCPQSQGISRTPFYQMTMEPSLCTRDAFGTSPQVPIITNTVLCHIPVPLPQPSHTTVFTPVHSPVPTLIPLHSLF</sequence>
<reference evidence="6" key="1">
    <citation type="thesis" date="2020" institute="ProQuest LLC" country="789 East Eisenhower Parkway, Ann Arbor, MI, USA">
        <title>Comparative Genomics and Chromosome Evolution.</title>
        <authorList>
            <person name="Mudd A.B."/>
        </authorList>
    </citation>
    <scope>NUCLEOTIDE SEQUENCE</scope>
    <source>
        <strain evidence="6">HN-11 Male</strain>
        <tissue evidence="6">Kidney and liver</tissue>
    </source>
</reference>
<dbReference type="PANTHER" id="PTHR17614:SF13">
    <property type="entry name" value="ZINC FINGER PROTEIN 804A"/>
    <property type="match status" value="1"/>
</dbReference>
<keyword evidence="1" id="KW-0479">Metal-binding</keyword>
<protein>
    <recommendedName>
        <fullName evidence="5">C2H2-type domain-containing protein</fullName>
    </recommendedName>
</protein>
<dbReference type="SUPFAM" id="SSF57667">
    <property type="entry name" value="beta-beta-alpha zinc fingers"/>
    <property type="match status" value="1"/>
</dbReference>
<accession>A0A8J6K3I2</accession>